<evidence type="ECO:0000313" key="1">
    <source>
        <dbReference type="EMBL" id="VFR19867.1"/>
    </source>
</evidence>
<gene>
    <name evidence="1" type="ORF">AMP9_3501</name>
</gene>
<name>A0A484P5Y7_9ZZZZ</name>
<protein>
    <submittedName>
        <fullName evidence="1">CRISPR-associated protein, Cse4 family</fullName>
    </submittedName>
</protein>
<sequence>MTRYIQLHLLTSYPPSNLNRDDTGNPKTALVGGVERLRVSSQSLKRAWRTSEKFQQHLSANVGTRTKRLGKEVFDALSKAGVAEKTARDWAGKIAGVYGAPKKDDPLEIEQLVHVAPEERASLNALVATLVKENREPSDEELDALLHTQHAVDIAMFGRMLAAKTKFNTDAAVQVAHAFGVHASAVEDDYFTAVDDLNNDDSGAAHVGEAGFAAAAFYLYVCIDRARLKKNLGDDEALTEKALRALIETALTVGPSGKQNSFASHARAYYALAEKGDQQPRSLALAFVKPVGGADYVSESVSVLRTVRENMNKVYGDCADEGSKEINVLEGTGSLQELLDYAAAP</sequence>
<dbReference type="Pfam" id="PF09344">
    <property type="entry name" value="Cas_CT1975"/>
    <property type="match status" value="1"/>
</dbReference>
<reference evidence="1" key="1">
    <citation type="submission" date="2019-03" db="EMBL/GenBank/DDBJ databases">
        <authorList>
            <person name="Danneels B."/>
        </authorList>
    </citation>
    <scope>NUCLEOTIDE SEQUENCE</scope>
</reference>
<dbReference type="AlphaFoldDB" id="A0A484P5Y7"/>
<organism evidence="1">
    <name type="scientific">plant metagenome</name>
    <dbReference type="NCBI Taxonomy" id="1297885"/>
    <lineage>
        <taxon>unclassified sequences</taxon>
        <taxon>metagenomes</taxon>
        <taxon>organismal metagenomes</taxon>
    </lineage>
</organism>
<dbReference type="EMBL" id="CAADHY010000014">
    <property type="protein sequence ID" value="VFR19867.1"/>
    <property type="molecule type" value="Genomic_DNA"/>
</dbReference>
<dbReference type="NCBIfam" id="TIGR01869">
    <property type="entry name" value="casC_Cse4"/>
    <property type="match status" value="1"/>
</dbReference>
<accession>A0A484P5Y7</accession>
<proteinExistence type="predicted"/>
<dbReference type="InterPro" id="IPR010148">
    <property type="entry name" value="CRISPR-assoc_prot_CT1975"/>
</dbReference>